<evidence type="ECO:0000256" key="5">
    <source>
        <dbReference type="HAMAP-Rule" id="MF_01302"/>
    </source>
</evidence>
<sequence>MHFDPVADIITKINNANRAKIVELQTEASKLKVAILNILLNEGYIRGYEIYDNKEKTKSILKIKLKFDENRVSSLNGIKQISKPGLRIYVSAEKLPKVLNGLGIAIVSTNEGLMTDKLARAKKIGGEVLAYVW</sequence>
<comment type="similarity">
    <text evidence="1 5 6">Belongs to the universal ribosomal protein uS8 family.</text>
</comment>
<dbReference type="EMBL" id="CP006916">
    <property type="protein sequence ID" value="AHB99390.1"/>
    <property type="molecule type" value="Genomic_DNA"/>
</dbReference>
<gene>
    <name evidence="5 7" type="primary">rpsH</name>
    <name evidence="7" type="ORF">GCW_00350</name>
</gene>
<dbReference type="NCBIfam" id="NF001109">
    <property type="entry name" value="PRK00136.1"/>
    <property type="match status" value="1"/>
</dbReference>
<dbReference type="PANTHER" id="PTHR11758">
    <property type="entry name" value="40S RIBOSOMAL PROTEIN S15A"/>
    <property type="match status" value="1"/>
</dbReference>
<dbReference type="GO" id="GO:0006412">
    <property type="term" value="P:translation"/>
    <property type="evidence" value="ECO:0007669"/>
    <property type="project" value="UniProtKB-UniRule"/>
</dbReference>
<dbReference type="AlphaFoldDB" id="A0A0F6CJW8"/>
<dbReference type="Gene3D" id="3.30.1490.10">
    <property type="match status" value="1"/>
</dbReference>
<dbReference type="InterPro" id="IPR047863">
    <property type="entry name" value="Ribosomal_uS8_CS"/>
</dbReference>
<evidence type="ECO:0000256" key="6">
    <source>
        <dbReference type="RuleBase" id="RU003660"/>
    </source>
</evidence>
<dbReference type="GeneID" id="93509883"/>
<evidence type="ECO:0000313" key="8">
    <source>
        <dbReference type="Proteomes" id="UP000018735"/>
    </source>
</evidence>
<dbReference type="GO" id="GO:0019843">
    <property type="term" value="F:rRNA binding"/>
    <property type="evidence" value="ECO:0007669"/>
    <property type="project" value="UniProtKB-UniRule"/>
</dbReference>
<keyword evidence="5" id="KW-0699">rRNA-binding</keyword>
<dbReference type="HAMAP" id="MF_01302_B">
    <property type="entry name" value="Ribosomal_uS8_B"/>
    <property type="match status" value="1"/>
</dbReference>
<comment type="function">
    <text evidence="5">One of the primary rRNA binding proteins, it binds directly to 16S rRNA central domain where it helps coordinate assembly of the platform of the 30S subunit.</text>
</comment>
<dbReference type="FunFam" id="3.30.1490.10:FF:000001">
    <property type="entry name" value="30S ribosomal protein S8"/>
    <property type="match status" value="1"/>
</dbReference>
<dbReference type="InterPro" id="IPR035987">
    <property type="entry name" value="Ribosomal_uS8_sf"/>
</dbReference>
<keyword evidence="3 5" id="KW-0687">Ribonucleoprotein</keyword>
<keyword evidence="2 5" id="KW-0689">Ribosomal protein</keyword>
<dbReference type="GO" id="GO:1990904">
    <property type="term" value="C:ribonucleoprotein complex"/>
    <property type="evidence" value="ECO:0007669"/>
    <property type="project" value="UniProtKB-KW"/>
</dbReference>
<keyword evidence="5" id="KW-0694">RNA-binding</keyword>
<dbReference type="Proteomes" id="UP000018735">
    <property type="component" value="Chromosome"/>
</dbReference>
<evidence type="ECO:0000313" key="7">
    <source>
        <dbReference type="EMBL" id="AHB99390.1"/>
    </source>
</evidence>
<name>A0A0F6CJW8_MYCGL</name>
<dbReference type="GO" id="GO:0005737">
    <property type="term" value="C:cytoplasm"/>
    <property type="evidence" value="ECO:0007669"/>
    <property type="project" value="UniProtKB-ARBA"/>
</dbReference>
<dbReference type="HOGENOM" id="CLU_098428_0_2_14"/>
<dbReference type="SMR" id="A0A0F6CJW8"/>
<evidence type="ECO:0000256" key="2">
    <source>
        <dbReference type="ARBA" id="ARBA00022980"/>
    </source>
</evidence>
<dbReference type="GO" id="GO:0005840">
    <property type="term" value="C:ribosome"/>
    <property type="evidence" value="ECO:0007669"/>
    <property type="project" value="UniProtKB-KW"/>
</dbReference>
<comment type="subunit">
    <text evidence="5">Part of the 30S ribosomal subunit. Contacts proteins S5 and S12.</text>
</comment>
<dbReference type="PROSITE" id="PS00053">
    <property type="entry name" value="RIBOSOMAL_S8"/>
    <property type="match status" value="1"/>
</dbReference>
<dbReference type="GO" id="GO:0003735">
    <property type="term" value="F:structural constituent of ribosome"/>
    <property type="evidence" value="ECO:0007669"/>
    <property type="project" value="InterPro"/>
</dbReference>
<dbReference type="SUPFAM" id="SSF56047">
    <property type="entry name" value="Ribosomal protein S8"/>
    <property type="match status" value="1"/>
</dbReference>
<proteinExistence type="inferred from homology"/>
<organism evidence="7 8">
    <name type="scientific">Mycoplasmoides gallisepticum S6</name>
    <dbReference type="NCBI Taxonomy" id="1006581"/>
    <lineage>
        <taxon>Bacteria</taxon>
        <taxon>Bacillati</taxon>
        <taxon>Mycoplasmatota</taxon>
        <taxon>Mycoplasmoidales</taxon>
        <taxon>Mycoplasmoidaceae</taxon>
        <taxon>Mycoplasmoides</taxon>
    </lineage>
</organism>
<evidence type="ECO:0000256" key="4">
    <source>
        <dbReference type="ARBA" id="ARBA00035258"/>
    </source>
</evidence>
<dbReference type="Pfam" id="PF00410">
    <property type="entry name" value="Ribosomal_S8"/>
    <property type="match status" value="1"/>
</dbReference>
<evidence type="ECO:0000256" key="3">
    <source>
        <dbReference type="ARBA" id="ARBA00023274"/>
    </source>
</evidence>
<accession>A0A0F6CJW8</accession>
<reference evidence="7 8" key="1">
    <citation type="journal article" date="2011" name="PLoS ONE">
        <title>Core proteome of the minimal cell: comparative proteomics of three mollicute species.</title>
        <authorList>
            <person name="Fisunov G.Y."/>
            <person name="Alexeev D.G."/>
            <person name="Bazaleev N.A."/>
            <person name="Ladygina V.G."/>
            <person name="Galyamina M.A."/>
            <person name="Kondratov I.G."/>
            <person name="Zhukova N.A."/>
            <person name="Serebryakova M.V."/>
            <person name="Demina I.A."/>
            <person name="Govorun V.M."/>
        </authorList>
    </citation>
    <scope>NUCLEOTIDE SEQUENCE [LARGE SCALE GENOMIC DNA]</scope>
    <source>
        <strain evidence="7 8">S6</strain>
    </source>
</reference>
<dbReference type="Gene3D" id="3.30.1370.30">
    <property type="match status" value="1"/>
</dbReference>
<protein>
    <recommendedName>
        <fullName evidence="4 5">Small ribosomal subunit protein uS8</fullName>
    </recommendedName>
</protein>
<dbReference type="InterPro" id="IPR000630">
    <property type="entry name" value="Ribosomal_uS8"/>
</dbReference>
<evidence type="ECO:0000256" key="1">
    <source>
        <dbReference type="ARBA" id="ARBA00006471"/>
    </source>
</evidence>
<dbReference type="eggNOG" id="COG0096">
    <property type="taxonomic scope" value="Bacteria"/>
</dbReference>
<dbReference type="KEGG" id="mgz:GCW_00350"/>
<dbReference type="RefSeq" id="WP_011113294.1">
    <property type="nucleotide sequence ID" value="NC_023030.2"/>
</dbReference>